<dbReference type="Proteomes" id="UP000675379">
    <property type="component" value="Unassembled WGS sequence"/>
</dbReference>
<dbReference type="RefSeq" id="WP_211802607.1">
    <property type="nucleotide sequence ID" value="NZ_JAGSCS010000022.1"/>
</dbReference>
<keyword evidence="2" id="KW-1185">Reference proteome</keyword>
<evidence type="ECO:0000313" key="1">
    <source>
        <dbReference type="EMBL" id="MBR0577192.1"/>
    </source>
</evidence>
<dbReference type="EMBL" id="JAGSCS010000022">
    <property type="protein sequence ID" value="MBR0577192.1"/>
    <property type="molecule type" value="Genomic_DNA"/>
</dbReference>
<reference evidence="1" key="1">
    <citation type="submission" date="2021-04" db="EMBL/GenBank/DDBJ databases">
        <title>Proteiniclasticum sedimins sp. nov., an obligate anaerobic bacterium isolated from anaerobic sludge.</title>
        <authorList>
            <person name="Liu J."/>
        </authorList>
    </citation>
    <scope>NUCLEOTIDE SEQUENCE</scope>
    <source>
        <strain evidence="1">BAD-10</strain>
    </source>
</reference>
<gene>
    <name evidence="1" type="ORF">KCG48_12785</name>
</gene>
<proteinExistence type="predicted"/>
<sequence>MLKSLKLNLGGFFAMPIQVEIEVLKDGIITRVSSDRLALPDHADLRPKPWMEDWLEKMDQLDFSAWEDEYS</sequence>
<evidence type="ECO:0000313" key="2">
    <source>
        <dbReference type="Proteomes" id="UP000675379"/>
    </source>
</evidence>
<protein>
    <submittedName>
        <fullName evidence="1">Uncharacterized protein</fullName>
    </submittedName>
</protein>
<accession>A0A941CR65</accession>
<name>A0A941CR65_9CLOT</name>
<dbReference type="AlphaFoldDB" id="A0A941CR65"/>
<organism evidence="1 2">
    <name type="scientific">Proteiniclasticum sediminis</name>
    <dbReference type="NCBI Taxonomy" id="2804028"/>
    <lineage>
        <taxon>Bacteria</taxon>
        <taxon>Bacillati</taxon>
        <taxon>Bacillota</taxon>
        <taxon>Clostridia</taxon>
        <taxon>Eubacteriales</taxon>
        <taxon>Clostridiaceae</taxon>
        <taxon>Proteiniclasticum</taxon>
    </lineage>
</organism>
<comment type="caution">
    <text evidence="1">The sequence shown here is derived from an EMBL/GenBank/DDBJ whole genome shotgun (WGS) entry which is preliminary data.</text>
</comment>